<comment type="caution">
    <text evidence="2">The sequence shown here is derived from an EMBL/GenBank/DDBJ whole genome shotgun (WGS) entry which is preliminary data.</text>
</comment>
<feature type="chain" id="PRO_5002642414" evidence="1">
    <location>
        <begin position="29"/>
        <end position="208"/>
    </location>
</feature>
<dbReference type="EMBL" id="AAWS01000031">
    <property type="protein sequence ID" value="EAY26700.1"/>
    <property type="molecule type" value="Genomic_DNA"/>
</dbReference>
<dbReference type="AlphaFoldDB" id="A1ZSF2"/>
<dbReference type="RefSeq" id="WP_002700449.1">
    <property type="nucleotide sequence ID" value="NZ_AAWS01000031.1"/>
</dbReference>
<feature type="signal peptide" evidence="1">
    <location>
        <begin position="1"/>
        <end position="28"/>
    </location>
</feature>
<name>A1ZSF2_MICM2</name>
<protein>
    <submittedName>
        <fullName evidence="2">RTX toxins and related Ca2+-binding protein</fullName>
    </submittedName>
</protein>
<keyword evidence="1" id="KW-0732">Signal</keyword>
<organism evidence="2 3">
    <name type="scientific">Microscilla marina ATCC 23134</name>
    <dbReference type="NCBI Taxonomy" id="313606"/>
    <lineage>
        <taxon>Bacteria</taxon>
        <taxon>Pseudomonadati</taxon>
        <taxon>Bacteroidota</taxon>
        <taxon>Cytophagia</taxon>
        <taxon>Cytophagales</taxon>
        <taxon>Microscillaceae</taxon>
        <taxon>Microscilla</taxon>
    </lineage>
</organism>
<evidence type="ECO:0000313" key="3">
    <source>
        <dbReference type="Proteomes" id="UP000004095"/>
    </source>
</evidence>
<sequence>MKLFQRFILWQVCSLLLFILGISSVSVAQNTPQVIDIYTGFNNSSNPSELTAIGDKLIFNATTSGAGKEPHLSDGTVTGTSLVQDVFPGTNSSDSRDFTEFKIGGTTYVYYFANDGTQSGALYRTNMATGTTELVVNVNPPGSISSSPGAGSGKFLVNVNGTLFFAGQDPKGRQECLKVMVLPQEPYWLKTSTLLLWVFSPCLQTPKT</sequence>
<keyword evidence="3" id="KW-1185">Reference proteome</keyword>
<evidence type="ECO:0000256" key="1">
    <source>
        <dbReference type="SAM" id="SignalP"/>
    </source>
</evidence>
<reference evidence="2 3" key="1">
    <citation type="submission" date="2007-01" db="EMBL/GenBank/DDBJ databases">
        <authorList>
            <person name="Haygood M."/>
            <person name="Podell S."/>
            <person name="Anderson C."/>
            <person name="Hopkinson B."/>
            <person name="Roe K."/>
            <person name="Barbeau K."/>
            <person name="Gaasterland T."/>
            <person name="Ferriera S."/>
            <person name="Johnson J."/>
            <person name="Kravitz S."/>
            <person name="Beeson K."/>
            <person name="Sutton G."/>
            <person name="Rogers Y.-H."/>
            <person name="Friedman R."/>
            <person name="Frazier M."/>
            <person name="Venter J.C."/>
        </authorList>
    </citation>
    <scope>NUCLEOTIDE SEQUENCE [LARGE SCALE GENOMIC DNA]</scope>
    <source>
        <strain evidence="2 3">ATCC 23134</strain>
    </source>
</reference>
<dbReference type="eggNOG" id="COG1520">
    <property type="taxonomic scope" value="Bacteria"/>
</dbReference>
<accession>A1ZSF2</accession>
<dbReference type="Proteomes" id="UP000004095">
    <property type="component" value="Unassembled WGS sequence"/>
</dbReference>
<evidence type="ECO:0000313" key="2">
    <source>
        <dbReference type="EMBL" id="EAY26700.1"/>
    </source>
</evidence>
<proteinExistence type="predicted"/>
<gene>
    <name evidence="2" type="ORF">M23134_02951</name>
</gene>